<accession>A0AAN6SSU5</accession>
<evidence type="ECO:0000313" key="6">
    <source>
        <dbReference type="EMBL" id="KAK4041015.1"/>
    </source>
</evidence>
<proteinExistence type="inferred from homology"/>
<comment type="similarity">
    <text evidence="1">Belongs to the exportin family.</text>
</comment>
<dbReference type="GO" id="GO:0006405">
    <property type="term" value="P:RNA export from nucleus"/>
    <property type="evidence" value="ECO:0007669"/>
    <property type="project" value="TreeGrafter"/>
</dbReference>
<dbReference type="GO" id="GO:0005049">
    <property type="term" value="F:nuclear export signal receptor activity"/>
    <property type="evidence" value="ECO:0007669"/>
    <property type="project" value="InterPro"/>
</dbReference>
<feature type="domain" description="Importin N-terminal" evidence="5">
    <location>
        <begin position="43"/>
        <end position="110"/>
    </location>
</feature>
<dbReference type="GO" id="GO:0006611">
    <property type="term" value="P:protein export from nucleus"/>
    <property type="evidence" value="ECO:0007669"/>
    <property type="project" value="InterPro"/>
</dbReference>
<comment type="caution">
    <text evidence="6">The sequence shown here is derived from an EMBL/GenBank/DDBJ whole genome shotgun (WGS) entry which is preliminary data.</text>
</comment>
<dbReference type="InterPro" id="IPR016024">
    <property type="entry name" value="ARM-type_fold"/>
</dbReference>
<dbReference type="EMBL" id="MU854365">
    <property type="protein sequence ID" value="KAK4041015.1"/>
    <property type="molecule type" value="Genomic_DNA"/>
</dbReference>
<dbReference type="InterPro" id="IPR011989">
    <property type="entry name" value="ARM-like"/>
</dbReference>
<dbReference type="SUPFAM" id="SSF48371">
    <property type="entry name" value="ARM repeat"/>
    <property type="match status" value="1"/>
</dbReference>
<dbReference type="InterPro" id="IPR045065">
    <property type="entry name" value="XPO1/5"/>
</dbReference>
<dbReference type="PROSITE" id="PS50166">
    <property type="entry name" value="IMPORTIN_B_NT"/>
    <property type="match status" value="1"/>
</dbReference>
<dbReference type="GO" id="GO:0005634">
    <property type="term" value="C:nucleus"/>
    <property type="evidence" value="ECO:0007669"/>
    <property type="project" value="TreeGrafter"/>
</dbReference>
<dbReference type="Proteomes" id="UP001303115">
    <property type="component" value="Unassembled WGS sequence"/>
</dbReference>
<sequence>MATMPINGAAGAGDGGEEVLSKIHEALKVVHSPYSPNQARQEAQAFLEDVKTLSEAPSHGFNLAFNKPQEPIVRHYGLSLLEHAVKQNWEEYSPEHREYIRSWVLQLAETVAADDPSYLRNKIAQLWVEVAKRAWVASWMDMDHLLVRIWRSSDTPVHKQFVLQILETLSDEIFNGDDAVVALREGALSKACVEIFTPAAILVEAFPNRQAGPDVRCDGDGWLSRITQLISECLSSGIEQSDEVRACAVKALNVLNSVVPWAIPKALNAVGCRPVMCSCLATPSVPVQKAALEALHSLYNRSSFTEEEFVDLVVPMYSEVIVDLFRRLFEWSVVDAQDIDDDKYQFAKKFSEMLCSLGNYLDRKFGAIPPQTNIQGFLELLMLVVQSQSLVVSIPILLTWTRLLSHRALGPAAAEMPFIVNLLELCCGRLVRYESFPDDTEDPVYVLLIEDTDTIPERHAFLGNYRRYCGSVIESIVHLKMSDAFSHVLGRAERALNTLYDGQPPLNPANYSKTSLPVLTVDAHATVIEAALKGYDKWRTSRSRTAEEKQQSTAVEEYFEKWCGQLLEMKFEDPLIRKRILQLLVTFSTRALDSKPAIMLRVLEHILMTWPALQPEHRLFNDAIRDLQTESMVELQRLASKMPDPLLDVYDQLEAKVQEMIASGTLDEKRQVAYQSFLFIIIHRATRIDPAVRLSKLTAFIEPVKNQWKNESLKQALGSYNGFCELLGLDKVQKYLVERRMHENMDWGSTELDAEGLTLQAELEQRQSALPLRVTKSFLTYSVERIEKGSSPYQASCALWQDGFQLILPELLKFLSYAHASHNPANWSLLPAEMQSVVGRLLSDRFWQAGISEGSKDDFYARVLGKKSTLEGLASTIRGAVRFVRETCYAVIYCMTRLDMQFYGFLELPGPLANALFADSVYLSSHQVINLLTLVRFLVDNCPMELRDHFVPPILATCFEQMDTKISSEWEKLGQREAVRAAADELTEEMKAESILRQLTYSAVLMVADVLDPARVAPADKPEDAASSTKYPPLRKFCLMNPAIAVPLLVFCSHAIRMHDGRCCGVVLRVFRSIVPEFSPSDLSKTMKDSGHTAPLEDFPIPEDTAREIREFISTEVMKAAISSLHDPYFVDSQRDLGALIAYILAYYSSLTPTPRDILVSLPNIKSEDVDRTIQHVSQPGMHSRQQRALVLELLEDLKGVSISEMGKLTKSLGARPGSSRGNKKSTRSKMAQEFMTPNAGPGTGAAAGADGSTGRNKTPDLDGVAGMFNEAG</sequence>
<keyword evidence="2" id="KW-0819">tRNA processing</keyword>
<evidence type="ECO:0000256" key="1">
    <source>
        <dbReference type="ARBA" id="ARBA00009466"/>
    </source>
</evidence>
<evidence type="ECO:0000259" key="5">
    <source>
        <dbReference type="PROSITE" id="PS50166"/>
    </source>
</evidence>
<evidence type="ECO:0000256" key="2">
    <source>
        <dbReference type="ARBA" id="ARBA00022694"/>
    </source>
</evidence>
<organism evidence="6 7">
    <name type="scientific">Parachaetomium inaequale</name>
    <dbReference type="NCBI Taxonomy" id="2588326"/>
    <lineage>
        <taxon>Eukaryota</taxon>
        <taxon>Fungi</taxon>
        <taxon>Dikarya</taxon>
        <taxon>Ascomycota</taxon>
        <taxon>Pezizomycotina</taxon>
        <taxon>Sordariomycetes</taxon>
        <taxon>Sordariomycetidae</taxon>
        <taxon>Sordariales</taxon>
        <taxon>Chaetomiaceae</taxon>
        <taxon>Parachaetomium</taxon>
    </lineage>
</organism>
<dbReference type="InterPro" id="IPR045478">
    <property type="entry name" value="Exportin-5_C"/>
</dbReference>
<dbReference type="PANTHER" id="PTHR11223">
    <property type="entry name" value="EXPORTIN 1/5"/>
    <property type="match status" value="1"/>
</dbReference>
<dbReference type="Pfam" id="PF19273">
    <property type="entry name" value="Exportin-5"/>
    <property type="match status" value="1"/>
</dbReference>
<feature type="region of interest" description="Disordered" evidence="4">
    <location>
        <begin position="1210"/>
        <end position="1273"/>
    </location>
</feature>
<evidence type="ECO:0000256" key="3">
    <source>
        <dbReference type="ARBA" id="ARBA00025147"/>
    </source>
</evidence>
<gene>
    <name evidence="6" type="ORF">C8A01DRAFT_45742</name>
</gene>
<dbReference type="GO" id="GO:0031267">
    <property type="term" value="F:small GTPase binding"/>
    <property type="evidence" value="ECO:0007669"/>
    <property type="project" value="InterPro"/>
</dbReference>
<dbReference type="Gene3D" id="1.25.10.10">
    <property type="entry name" value="Leucine-rich Repeat Variant"/>
    <property type="match status" value="1"/>
</dbReference>
<evidence type="ECO:0000313" key="7">
    <source>
        <dbReference type="Proteomes" id="UP001303115"/>
    </source>
</evidence>
<keyword evidence="7" id="KW-1185">Reference proteome</keyword>
<dbReference type="GO" id="GO:0005737">
    <property type="term" value="C:cytoplasm"/>
    <property type="evidence" value="ECO:0007669"/>
    <property type="project" value="TreeGrafter"/>
</dbReference>
<dbReference type="PANTHER" id="PTHR11223:SF3">
    <property type="entry name" value="EXPORTIN-5"/>
    <property type="match status" value="1"/>
</dbReference>
<dbReference type="GO" id="GO:0042565">
    <property type="term" value="C:RNA nuclear export complex"/>
    <property type="evidence" value="ECO:0007669"/>
    <property type="project" value="TreeGrafter"/>
</dbReference>
<evidence type="ECO:0000256" key="4">
    <source>
        <dbReference type="SAM" id="MobiDB-lite"/>
    </source>
</evidence>
<dbReference type="InterPro" id="IPR013598">
    <property type="entry name" value="Exportin-1/Importin-b-like"/>
</dbReference>
<dbReference type="GO" id="GO:0008033">
    <property type="term" value="P:tRNA processing"/>
    <property type="evidence" value="ECO:0007669"/>
    <property type="project" value="UniProtKB-KW"/>
</dbReference>
<name>A0AAN6SSU5_9PEZI</name>
<reference evidence="7" key="1">
    <citation type="journal article" date="2023" name="Mol. Phylogenet. Evol.">
        <title>Genome-scale phylogeny and comparative genomics of the fungal order Sordariales.</title>
        <authorList>
            <person name="Hensen N."/>
            <person name="Bonometti L."/>
            <person name="Westerberg I."/>
            <person name="Brannstrom I.O."/>
            <person name="Guillou S."/>
            <person name="Cros-Aarteil S."/>
            <person name="Calhoun S."/>
            <person name="Haridas S."/>
            <person name="Kuo A."/>
            <person name="Mondo S."/>
            <person name="Pangilinan J."/>
            <person name="Riley R."/>
            <person name="LaButti K."/>
            <person name="Andreopoulos B."/>
            <person name="Lipzen A."/>
            <person name="Chen C."/>
            <person name="Yan M."/>
            <person name="Daum C."/>
            <person name="Ng V."/>
            <person name="Clum A."/>
            <person name="Steindorff A."/>
            <person name="Ohm R.A."/>
            <person name="Martin F."/>
            <person name="Silar P."/>
            <person name="Natvig D.O."/>
            <person name="Lalanne C."/>
            <person name="Gautier V."/>
            <person name="Ament-Velasquez S.L."/>
            <person name="Kruys A."/>
            <person name="Hutchinson M.I."/>
            <person name="Powell A.J."/>
            <person name="Barry K."/>
            <person name="Miller A.N."/>
            <person name="Grigoriev I.V."/>
            <person name="Debuchy R."/>
            <person name="Gladieux P."/>
            <person name="Hiltunen Thoren M."/>
            <person name="Johannesson H."/>
        </authorList>
    </citation>
    <scope>NUCLEOTIDE SEQUENCE [LARGE SCALE GENOMIC DNA]</scope>
    <source>
        <strain evidence="7">CBS 284.82</strain>
    </source>
</reference>
<comment type="function">
    <text evidence="3">tRNA nucleus export receptor which facilitates tRNA translocation across the nuclear pore complex. Involved in pre-tRNA splicing, probably by affecting the interaction of pre-tRNA with splicing endonuclease.</text>
</comment>
<dbReference type="Pfam" id="PF03810">
    <property type="entry name" value="IBN_N"/>
    <property type="match status" value="1"/>
</dbReference>
<dbReference type="AlphaFoldDB" id="A0AAN6SSU5"/>
<dbReference type="GO" id="GO:0003723">
    <property type="term" value="F:RNA binding"/>
    <property type="evidence" value="ECO:0007669"/>
    <property type="project" value="TreeGrafter"/>
</dbReference>
<dbReference type="InterPro" id="IPR001494">
    <property type="entry name" value="Importin-beta_N"/>
</dbReference>
<protein>
    <submittedName>
        <fullName evidence="6">Armadillo-type protein</fullName>
    </submittedName>
</protein>
<dbReference type="Pfam" id="PF08389">
    <property type="entry name" value="Xpo1"/>
    <property type="match status" value="1"/>
</dbReference>